<keyword evidence="2" id="KW-1185">Reference proteome</keyword>
<proteinExistence type="predicted"/>
<dbReference type="AlphaFoldDB" id="A0A4R2T115"/>
<evidence type="ECO:0000313" key="2">
    <source>
        <dbReference type="Proteomes" id="UP000295763"/>
    </source>
</evidence>
<dbReference type="PANTHER" id="PTHR36849:SF1">
    <property type="entry name" value="CYTOPLASMIC PROTEIN"/>
    <property type="match status" value="1"/>
</dbReference>
<accession>A0A4R2T115</accession>
<gene>
    <name evidence="1" type="ORF">EDC44_10763</name>
</gene>
<comment type="caution">
    <text evidence="1">The sequence shown here is derived from an EMBL/GenBank/DDBJ whole genome shotgun (WGS) entry which is preliminary data.</text>
</comment>
<dbReference type="Pfam" id="PF22752">
    <property type="entry name" value="DUF488-N3i"/>
    <property type="match status" value="1"/>
</dbReference>
<dbReference type="EMBL" id="SLYB01000007">
    <property type="protein sequence ID" value="TCP95780.1"/>
    <property type="molecule type" value="Genomic_DNA"/>
</dbReference>
<sequence length="118" mass="14049">MFSFQRIYDFVPQKNKPAVFVDRLYPRGIHKELFQQCLWLKSVTPSNELRKWFHQDPDGNFRLFKIQYRQELQGNEQRQGLAELKQLERQQGSVLLLSAVKNPEKSHIPVLLEILNQV</sequence>
<reference evidence="1 2" key="1">
    <citation type="submission" date="2019-03" db="EMBL/GenBank/DDBJ databases">
        <title>Genomic Encyclopedia of Type Strains, Phase IV (KMG-IV): sequencing the most valuable type-strain genomes for metagenomic binning, comparative biology and taxonomic classification.</title>
        <authorList>
            <person name="Goeker M."/>
        </authorList>
    </citation>
    <scope>NUCLEOTIDE SEQUENCE [LARGE SCALE GENOMIC DNA]</scope>
    <source>
        <strain evidence="1 2">DSM 28404</strain>
    </source>
</reference>
<dbReference type="InterPro" id="IPR052552">
    <property type="entry name" value="YeaO-like"/>
</dbReference>
<evidence type="ECO:0000313" key="1">
    <source>
        <dbReference type="EMBL" id="TCP95780.1"/>
    </source>
</evidence>
<protein>
    <submittedName>
        <fullName evidence="1">Uncharacterized protein YeaO (DUF488 family)</fullName>
    </submittedName>
</protein>
<organism evidence="1 2">
    <name type="scientific">Cricetibacter osteomyelitidis</name>
    <dbReference type="NCBI Taxonomy" id="1521931"/>
    <lineage>
        <taxon>Bacteria</taxon>
        <taxon>Pseudomonadati</taxon>
        <taxon>Pseudomonadota</taxon>
        <taxon>Gammaproteobacteria</taxon>
        <taxon>Pasteurellales</taxon>
        <taxon>Pasteurellaceae</taxon>
        <taxon>Cricetibacter</taxon>
    </lineage>
</organism>
<dbReference type="OrthoDB" id="9790745at2"/>
<dbReference type="Proteomes" id="UP000295763">
    <property type="component" value="Unassembled WGS sequence"/>
</dbReference>
<name>A0A4R2T115_9PAST</name>
<dbReference type="RefSeq" id="WP_131976029.1">
    <property type="nucleotide sequence ID" value="NZ_SLYB01000007.1"/>
</dbReference>
<dbReference type="PANTHER" id="PTHR36849">
    <property type="entry name" value="CYTOPLASMIC PROTEIN-RELATED"/>
    <property type="match status" value="1"/>
</dbReference>